<evidence type="ECO:0000256" key="3">
    <source>
        <dbReference type="ARBA" id="ARBA00022448"/>
    </source>
</evidence>
<dbReference type="InterPro" id="IPR004692">
    <property type="entry name" value="SecG"/>
</dbReference>
<evidence type="ECO:0000256" key="2">
    <source>
        <dbReference type="ARBA" id="ARBA00008445"/>
    </source>
</evidence>
<feature type="transmembrane region" description="Helical" evidence="10">
    <location>
        <begin position="51"/>
        <end position="74"/>
    </location>
</feature>
<protein>
    <recommendedName>
        <fullName evidence="10">Protein-export membrane protein SecG</fullName>
    </recommendedName>
</protein>
<dbReference type="PANTHER" id="PTHR34182:SF1">
    <property type="entry name" value="PROTEIN-EXPORT MEMBRANE PROTEIN SECG"/>
    <property type="match status" value="1"/>
</dbReference>
<dbReference type="NCBIfam" id="TIGR00810">
    <property type="entry name" value="secG"/>
    <property type="match status" value="1"/>
</dbReference>
<comment type="caution">
    <text evidence="10">Lacks conserved residue(s) required for the propagation of feature annotation.</text>
</comment>
<keyword evidence="8 10" id="KW-0811">Translocation</keyword>
<evidence type="ECO:0000256" key="10">
    <source>
        <dbReference type="RuleBase" id="RU365087"/>
    </source>
</evidence>
<dbReference type="GO" id="GO:0065002">
    <property type="term" value="P:intracellular protein transmembrane transport"/>
    <property type="evidence" value="ECO:0007669"/>
    <property type="project" value="TreeGrafter"/>
</dbReference>
<keyword evidence="6 10" id="KW-0653">Protein transport</keyword>
<evidence type="ECO:0000313" key="12">
    <source>
        <dbReference type="Proteomes" id="UP000198718"/>
    </source>
</evidence>
<keyword evidence="5 10" id="KW-0812">Transmembrane</keyword>
<dbReference type="STRING" id="393762.SAMN05660472_01852"/>
<dbReference type="RefSeq" id="WP_208974687.1">
    <property type="nucleotide sequence ID" value="NZ_FNFP01000003.1"/>
</dbReference>
<keyword evidence="9 10" id="KW-0472">Membrane</keyword>
<sequence>MKIVLMVIQLIASIILIGSILLQSGKSAGLSGSITGGAEQLWGKQGRGYEGMLSKVTAVAAGLFIIVAILLVALQ</sequence>
<dbReference type="PRINTS" id="PR01651">
    <property type="entry name" value="SECGEXPORT"/>
</dbReference>
<keyword evidence="7 10" id="KW-1133">Transmembrane helix</keyword>
<organism evidence="11 12">
    <name type="scientific">Natronincola ferrireducens</name>
    <dbReference type="NCBI Taxonomy" id="393762"/>
    <lineage>
        <taxon>Bacteria</taxon>
        <taxon>Bacillati</taxon>
        <taxon>Bacillota</taxon>
        <taxon>Clostridia</taxon>
        <taxon>Peptostreptococcales</taxon>
        <taxon>Natronincolaceae</taxon>
        <taxon>Natronincola</taxon>
    </lineage>
</organism>
<gene>
    <name evidence="11" type="ORF">SAMN05660472_01852</name>
</gene>
<keyword evidence="12" id="KW-1185">Reference proteome</keyword>
<dbReference type="EMBL" id="FNFP01000003">
    <property type="protein sequence ID" value="SDK71716.1"/>
    <property type="molecule type" value="Genomic_DNA"/>
</dbReference>
<keyword evidence="3 10" id="KW-0813">Transport</keyword>
<comment type="subcellular location">
    <subcellularLocation>
        <location evidence="1 10">Cell membrane</location>
        <topology evidence="1 10">Multi-pass membrane protein</topology>
    </subcellularLocation>
</comment>
<keyword evidence="4 10" id="KW-1003">Cell membrane</keyword>
<dbReference type="AlphaFoldDB" id="A0A1G9E6E6"/>
<dbReference type="GO" id="GO:0043952">
    <property type="term" value="P:protein transport by the Sec complex"/>
    <property type="evidence" value="ECO:0007669"/>
    <property type="project" value="TreeGrafter"/>
</dbReference>
<evidence type="ECO:0000256" key="9">
    <source>
        <dbReference type="ARBA" id="ARBA00023136"/>
    </source>
</evidence>
<dbReference type="Pfam" id="PF03840">
    <property type="entry name" value="SecG"/>
    <property type="match status" value="1"/>
</dbReference>
<evidence type="ECO:0000256" key="6">
    <source>
        <dbReference type="ARBA" id="ARBA00022927"/>
    </source>
</evidence>
<proteinExistence type="inferred from homology"/>
<dbReference type="GO" id="GO:0009306">
    <property type="term" value="P:protein secretion"/>
    <property type="evidence" value="ECO:0007669"/>
    <property type="project" value="UniProtKB-UniRule"/>
</dbReference>
<comment type="function">
    <text evidence="10">Involved in protein export. Participates in an early event of protein translocation.</text>
</comment>
<dbReference type="PANTHER" id="PTHR34182">
    <property type="entry name" value="PROTEIN-EXPORT MEMBRANE PROTEIN SECG"/>
    <property type="match status" value="1"/>
</dbReference>
<dbReference type="GO" id="GO:0015450">
    <property type="term" value="F:protein-transporting ATPase activity"/>
    <property type="evidence" value="ECO:0007669"/>
    <property type="project" value="UniProtKB-UniRule"/>
</dbReference>
<dbReference type="Proteomes" id="UP000198718">
    <property type="component" value="Unassembled WGS sequence"/>
</dbReference>
<evidence type="ECO:0000256" key="4">
    <source>
        <dbReference type="ARBA" id="ARBA00022475"/>
    </source>
</evidence>
<evidence type="ECO:0000256" key="7">
    <source>
        <dbReference type="ARBA" id="ARBA00022989"/>
    </source>
</evidence>
<dbReference type="GO" id="GO:0005886">
    <property type="term" value="C:plasma membrane"/>
    <property type="evidence" value="ECO:0007669"/>
    <property type="project" value="UniProtKB-SubCell"/>
</dbReference>
<evidence type="ECO:0000256" key="5">
    <source>
        <dbReference type="ARBA" id="ARBA00022692"/>
    </source>
</evidence>
<evidence type="ECO:0000313" key="11">
    <source>
        <dbReference type="EMBL" id="SDK71716.1"/>
    </source>
</evidence>
<name>A0A1G9E6E6_9FIRM</name>
<reference evidence="11 12" key="1">
    <citation type="submission" date="2016-10" db="EMBL/GenBank/DDBJ databases">
        <authorList>
            <person name="de Groot N.N."/>
        </authorList>
    </citation>
    <scope>NUCLEOTIDE SEQUENCE [LARGE SCALE GENOMIC DNA]</scope>
    <source>
        <strain evidence="11 12">DSM 18346</strain>
    </source>
</reference>
<evidence type="ECO:0000256" key="8">
    <source>
        <dbReference type="ARBA" id="ARBA00023010"/>
    </source>
</evidence>
<evidence type="ECO:0000256" key="1">
    <source>
        <dbReference type="ARBA" id="ARBA00004651"/>
    </source>
</evidence>
<comment type="similarity">
    <text evidence="2 10">Belongs to the SecG family.</text>
</comment>
<accession>A0A1G9E6E6</accession>